<proteinExistence type="predicted"/>
<dbReference type="AlphaFoldDB" id="A0A1T4R867"/>
<organism evidence="1 2">
    <name type="scientific">Cetobacterium ceti</name>
    <dbReference type="NCBI Taxonomy" id="180163"/>
    <lineage>
        <taxon>Bacteria</taxon>
        <taxon>Fusobacteriati</taxon>
        <taxon>Fusobacteriota</taxon>
        <taxon>Fusobacteriia</taxon>
        <taxon>Fusobacteriales</taxon>
        <taxon>Fusobacteriaceae</taxon>
        <taxon>Cetobacterium</taxon>
    </lineage>
</organism>
<dbReference type="RefSeq" id="WP_078695000.1">
    <property type="nucleotide sequence ID" value="NZ_FUWX01000047.1"/>
</dbReference>
<protein>
    <submittedName>
        <fullName evidence="1">Uncharacterized protein</fullName>
    </submittedName>
</protein>
<reference evidence="1 2" key="1">
    <citation type="submission" date="2017-02" db="EMBL/GenBank/DDBJ databases">
        <authorList>
            <person name="Peterson S.W."/>
        </authorList>
    </citation>
    <scope>NUCLEOTIDE SEQUENCE [LARGE SCALE GENOMIC DNA]</scope>
    <source>
        <strain evidence="1 2">ATCC 700028</strain>
    </source>
</reference>
<dbReference type="EMBL" id="FUWX01000047">
    <property type="protein sequence ID" value="SKA12006.1"/>
    <property type="molecule type" value="Genomic_DNA"/>
</dbReference>
<dbReference type="STRING" id="180163.SAMN02745174_02608"/>
<keyword evidence="2" id="KW-1185">Reference proteome</keyword>
<name>A0A1T4R867_9FUSO</name>
<evidence type="ECO:0000313" key="1">
    <source>
        <dbReference type="EMBL" id="SKA12006.1"/>
    </source>
</evidence>
<dbReference type="Proteomes" id="UP000191153">
    <property type="component" value="Unassembled WGS sequence"/>
</dbReference>
<accession>A0A1T4R867</accession>
<sequence>MNKLEMIIPKENGKYTYIDDNTVIEKLDKIFIDKKYNKSCLKSAKNILKQYLRDTRVRDLIENNLPKFLKSTVENNEEALKILDDKISDEIQDEESLEVDLKKLLEI</sequence>
<evidence type="ECO:0000313" key="2">
    <source>
        <dbReference type="Proteomes" id="UP000191153"/>
    </source>
</evidence>
<gene>
    <name evidence="1" type="ORF">SAMN02745174_02608</name>
</gene>